<accession>A0A8H7PKC4</accession>
<evidence type="ECO:0000256" key="1">
    <source>
        <dbReference type="ARBA" id="ARBA00005878"/>
    </source>
</evidence>
<feature type="binding site" evidence="6">
    <location>
        <position position="80"/>
    </location>
    <ligand>
        <name>S-adenosyl-L-methionine</name>
        <dbReference type="ChEBI" id="CHEBI:59789"/>
    </ligand>
</feature>
<evidence type="ECO:0000256" key="5">
    <source>
        <dbReference type="PIRNR" id="PIRNR037350"/>
    </source>
</evidence>
<comment type="caution">
    <text evidence="7">The sequence shown here is derived from an EMBL/GenBank/DDBJ whole genome shotgun (WGS) entry which is preliminary data.</text>
</comment>
<dbReference type="SUPFAM" id="SSF53335">
    <property type="entry name" value="S-adenosyl-L-methionine-dependent methyltransferases"/>
    <property type="match status" value="1"/>
</dbReference>
<sequence>MRRALTKCLFKKDFGLDVDIPENTLCPPIPNRYFDCSTVYCYNNDGYLLSECQLDDGTVRGIDIIKDPNYWKEPNLWHIDIDPNSIESAQNNIEKNSLQSRIKIFHNTNSSCILPLDELENQGYISQDSQITFSMCNPPFFKSIEEIQTGMDAKLDEPSAVCTGTHSEMITDGGEVAFVTRMVQESILWKHKIIWFTTMIGKRDTLAKVRQEMAVNNIDNYTVTEFNQGHTKRWGFAWSFGDKRVADNTDDLTTAKKLRQVQAPKIQFSTQLPADVTKSKTEMQGMLNDLDAAIISLNGNQIAGSMYSNTWSRKARRQKAQNVKIETTKAETEALFDFKLTFDRIDDEKTKVTATWTKGKDRSIFESFWNHIKKRIEQVFGIVHGDKFGQASSGK</sequence>
<gene>
    <name evidence="7" type="ORF">INT43_001100</name>
</gene>
<keyword evidence="4 6" id="KW-0949">S-adenosyl-L-methionine</keyword>
<feature type="binding site" evidence="6">
    <location>
        <position position="137"/>
    </location>
    <ligand>
        <name>S-adenosyl-L-methionine</name>
        <dbReference type="ChEBI" id="CHEBI:59789"/>
    </ligand>
</feature>
<proteinExistence type="inferred from homology"/>
<evidence type="ECO:0000313" key="8">
    <source>
        <dbReference type="Proteomes" id="UP000654370"/>
    </source>
</evidence>
<protein>
    <recommendedName>
        <fullName evidence="5">U6 small nuclear RNA (adenine-(43)-N(6))-methyltransferase</fullName>
        <ecNumber evidence="5">2.1.1.-</ecNumber>
    </recommendedName>
</protein>
<feature type="binding site" evidence="6">
    <location>
        <position position="32"/>
    </location>
    <ligand>
        <name>S-adenosyl-L-methionine</name>
        <dbReference type="ChEBI" id="CHEBI:59789"/>
    </ligand>
</feature>
<dbReference type="PANTHER" id="PTHR13393">
    <property type="entry name" value="SAM-DEPENDENT METHYLTRANSFERASE"/>
    <property type="match status" value="1"/>
</dbReference>
<dbReference type="EC" id="2.1.1.-" evidence="5"/>
<keyword evidence="3 5" id="KW-0808">Transferase</keyword>
<name>A0A8H7PKC4_MORIS</name>
<evidence type="ECO:0000256" key="3">
    <source>
        <dbReference type="ARBA" id="ARBA00022679"/>
    </source>
</evidence>
<evidence type="ECO:0000313" key="7">
    <source>
        <dbReference type="EMBL" id="KAG2175453.1"/>
    </source>
</evidence>
<dbReference type="PANTHER" id="PTHR13393:SF0">
    <property type="entry name" value="RNA N6-ADENOSINE-METHYLTRANSFERASE METTL16"/>
    <property type="match status" value="1"/>
</dbReference>
<dbReference type="OrthoDB" id="514248at2759"/>
<keyword evidence="8" id="KW-1185">Reference proteome</keyword>
<evidence type="ECO:0000256" key="4">
    <source>
        <dbReference type="ARBA" id="ARBA00022691"/>
    </source>
</evidence>
<dbReference type="Proteomes" id="UP000654370">
    <property type="component" value="Unassembled WGS sequence"/>
</dbReference>
<dbReference type="GO" id="GO:0008168">
    <property type="term" value="F:methyltransferase activity"/>
    <property type="evidence" value="ECO:0007669"/>
    <property type="project" value="UniProtKB-UniRule"/>
</dbReference>
<organism evidence="7 8">
    <name type="scientific">Mortierella isabellina</name>
    <name type="common">Filamentous fungus</name>
    <name type="synonym">Umbelopsis isabellina</name>
    <dbReference type="NCBI Taxonomy" id="91625"/>
    <lineage>
        <taxon>Eukaryota</taxon>
        <taxon>Fungi</taxon>
        <taxon>Fungi incertae sedis</taxon>
        <taxon>Mucoromycota</taxon>
        <taxon>Mucoromycotina</taxon>
        <taxon>Umbelopsidomycetes</taxon>
        <taxon>Umbelopsidales</taxon>
        <taxon>Umbelopsidaceae</taxon>
        <taxon>Umbelopsis</taxon>
    </lineage>
</organism>
<comment type="similarity">
    <text evidence="1 5">Belongs to the methyltransferase superfamily. METTL16/RlmF family.</text>
</comment>
<dbReference type="AlphaFoldDB" id="A0A8H7PKC4"/>
<dbReference type="Gene3D" id="3.40.50.150">
    <property type="entry name" value="Vaccinia Virus protein VP39"/>
    <property type="match status" value="1"/>
</dbReference>
<dbReference type="InterPro" id="IPR017182">
    <property type="entry name" value="METTL16/PsiM"/>
</dbReference>
<keyword evidence="2 5" id="KW-0489">Methyltransferase</keyword>
<dbReference type="InterPro" id="IPR010286">
    <property type="entry name" value="METTL16/RlmF"/>
</dbReference>
<reference evidence="7" key="1">
    <citation type="submission" date="2020-12" db="EMBL/GenBank/DDBJ databases">
        <title>Metabolic potential, ecology and presence of endohyphal bacteria is reflected in genomic diversity of Mucoromycotina.</title>
        <authorList>
            <person name="Muszewska A."/>
            <person name="Okrasinska A."/>
            <person name="Steczkiewicz K."/>
            <person name="Drgas O."/>
            <person name="Orlowska M."/>
            <person name="Perlinska-Lenart U."/>
            <person name="Aleksandrzak-Piekarczyk T."/>
            <person name="Szatraj K."/>
            <person name="Zielenkiewicz U."/>
            <person name="Pilsyk S."/>
            <person name="Malc E."/>
            <person name="Mieczkowski P."/>
            <person name="Kruszewska J.S."/>
            <person name="Biernat P."/>
            <person name="Pawlowska J."/>
        </authorList>
    </citation>
    <scope>NUCLEOTIDE SEQUENCE</scope>
    <source>
        <strain evidence="7">WA0000067209</strain>
    </source>
</reference>
<dbReference type="InterPro" id="IPR029063">
    <property type="entry name" value="SAM-dependent_MTases_sf"/>
</dbReference>
<dbReference type="Pfam" id="PF05971">
    <property type="entry name" value="Methyltransf_10"/>
    <property type="match status" value="1"/>
</dbReference>
<dbReference type="EMBL" id="JAEPQZ010000011">
    <property type="protein sequence ID" value="KAG2175453.1"/>
    <property type="molecule type" value="Genomic_DNA"/>
</dbReference>
<evidence type="ECO:0000256" key="2">
    <source>
        <dbReference type="ARBA" id="ARBA00022603"/>
    </source>
</evidence>
<dbReference type="PIRSF" id="PIRSF037350">
    <property type="entry name" value="Mtase_ZK1128_prd"/>
    <property type="match status" value="1"/>
</dbReference>
<dbReference type="GO" id="GO:0070475">
    <property type="term" value="P:rRNA base methylation"/>
    <property type="evidence" value="ECO:0007669"/>
    <property type="project" value="TreeGrafter"/>
</dbReference>
<evidence type="ECO:0000256" key="6">
    <source>
        <dbReference type="PIRSR" id="PIRSR037350-1"/>
    </source>
</evidence>